<feature type="domain" description="POX" evidence="6">
    <location>
        <begin position="108"/>
        <end position="233"/>
    </location>
</feature>
<reference evidence="7 8" key="1">
    <citation type="journal article" date="2017" name="Nature">
        <title>The Apostasia genome and the evolution of orchids.</title>
        <authorList>
            <person name="Zhang G.Q."/>
            <person name="Liu K.W."/>
            <person name="Li Z."/>
            <person name="Lohaus R."/>
            <person name="Hsiao Y.Y."/>
            <person name="Niu S.C."/>
            <person name="Wang J.Y."/>
            <person name="Lin Y.C."/>
            <person name="Xu Q."/>
            <person name="Chen L.J."/>
            <person name="Yoshida K."/>
            <person name="Fujiwara S."/>
            <person name="Wang Z.W."/>
            <person name="Zhang Y.Q."/>
            <person name="Mitsuda N."/>
            <person name="Wang M."/>
            <person name="Liu G.H."/>
            <person name="Pecoraro L."/>
            <person name="Huang H.X."/>
            <person name="Xiao X.J."/>
            <person name="Lin M."/>
            <person name="Wu X.Y."/>
            <person name="Wu W.L."/>
            <person name="Chen Y.Y."/>
            <person name="Chang S.B."/>
            <person name="Sakamoto S."/>
            <person name="Ohme-Takagi M."/>
            <person name="Yagi M."/>
            <person name="Zeng S.J."/>
            <person name="Shen C.Y."/>
            <person name="Yeh C.M."/>
            <person name="Luo Y.B."/>
            <person name="Tsai W.C."/>
            <person name="Van de Peer Y."/>
            <person name="Liu Z.J."/>
        </authorList>
    </citation>
    <scope>NUCLEOTIDE SEQUENCE [LARGE SCALE GENOMIC DNA]</scope>
    <source>
        <strain evidence="8">cv. Shenzhen</strain>
        <tissue evidence="7">Stem</tissue>
    </source>
</reference>
<keyword evidence="8" id="KW-1185">Reference proteome</keyword>
<evidence type="ECO:0000256" key="3">
    <source>
        <dbReference type="ARBA" id="ARBA00023163"/>
    </source>
</evidence>
<dbReference type="GO" id="GO:0003677">
    <property type="term" value="F:DNA binding"/>
    <property type="evidence" value="ECO:0007669"/>
    <property type="project" value="UniProtKB-KW"/>
</dbReference>
<gene>
    <name evidence="7" type="primary">BLH4</name>
    <name evidence="7" type="ORF">AXF42_Ash006977</name>
</gene>
<proteinExistence type="predicted"/>
<keyword evidence="2 7" id="KW-0371">Homeobox</keyword>
<dbReference type="EMBL" id="KZ451886">
    <property type="protein sequence ID" value="PKA66280.1"/>
    <property type="molecule type" value="Genomic_DNA"/>
</dbReference>
<dbReference type="AlphaFoldDB" id="A0A2I0BEP1"/>
<evidence type="ECO:0000256" key="2">
    <source>
        <dbReference type="ARBA" id="ARBA00023155"/>
    </source>
</evidence>
<dbReference type="OrthoDB" id="10056939at2759"/>
<evidence type="ECO:0000313" key="8">
    <source>
        <dbReference type="Proteomes" id="UP000236161"/>
    </source>
</evidence>
<dbReference type="Pfam" id="PF07526">
    <property type="entry name" value="POX"/>
    <property type="match status" value="1"/>
</dbReference>
<dbReference type="STRING" id="1088818.A0A2I0BEP1"/>
<keyword evidence="3" id="KW-0804">Transcription</keyword>
<evidence type="ECO:0000256" key="1">
    <source>
        <dbReference type="ARBA" id="ARBA00023125"/>
    </source>
</evidence>
<evidence type="ECO:0000256" key="4">
    <source>
        <dbReference type="ARBA" id="ARBA00023242"/>
    </source>
</evidence>
<protein>
    <submittedName>
        <fullName evidence="7">BEL1-like homeodomain protein 4</fullName>
    </submittedName>
</protein>
<dbReference type="InterPro" id="IPR050224">
    <property type="entry name" value="TALE_homeobox"/>
</dbReference>
<accession>A0A2I0BEP1</accession>
<dbReference type="PANTHER" id="PTHR11850">
    <property type="entry name" value="HOMEOBOX PROTEIN TRANSCRIPTION FACTORS"/>
    <property type="match status" value="1"/>
</dbReference>
<dbReference type="Proteomes" id="UP000236161">
    <property type="component" value="Unassembled WGS sequence"/>
</dbReference>
<name>A0A2I0BEP1_9ASPA</name>
<keyword evidence="4" id="KW-0539">Nucleus</keyword>
<dbReference type="InterPro" id="IPR006563">
    <property type="entry name" value="POX_dom"/>
</dbReference>
<organism evidence="7 8">
    <name type="scientific">Apostasia shenzhenica</name>
    <dbReference type="NCBI Taxonomy" id="1088818"/>
    <lineage>
        <taxon>Eukaryota</taxon>
        <taxon>Viridiplantae</taxon>
        <taxon>Streptophyta</taxon>
        <taxon>Embryophyta</taxon>
        <taxon>Tracheophyta</taxon>
        <taxon>Spermatophyta</taxon>
        <taxon>Magnoliopsida</taxon>
        <taxon>Liliopsida</taxon>
        <taxon>Asparagales</taxon>
        <taxon>Orchidaceae</taxon>
        <taxon>Apostasioideae</taxon>
        <taxon>Apostasia</taxon>
    </lineage>
</organism>
<evidence type="ECO:0000259" key="6">
    <source>
        <dbReference type="SMART" id="SM00574"/>
    </source>
</evidence>
<sequence length="311" mass="34669">MMSQEPHHLHHHHHHHLINEFGNPPMSSFEAAAGHDPFGVEMSANASWRGFASDQSNPAAVPGGGWPGIESSSLIRPLHTNNLQNLSLSLFNPPHPGSSFQPSSSSYHGQPFHFKASKYLLPAQDLLSEFCSLGGSSMVRNSTKLHDESTTSSVLNQQSLFSLEPLELQKRKAKLLSMLEEVDRRYRRYCEQMKAVVSTFEEVAGEGAARTYSMLASKAMSRHFRCLRDGIAGQIKATRRAMGESEAAGAAPGLTRGETPRLKLLDQCLRQQKAFQQVGLMESHPWRPQRGLPERSVSILRSWLFEHFLHP</sequence>
<evidence type="ECO:0000256" key="5">
    <source>
        <dbReference type="SAM" id="MobiDB-lite"/>
    </source>
</evidence>
<evidence type="ECO:0000313" key="7">
    <source>
        <dbReference type="EMBL" id="PKA66280.1"/>
    </source>
</evidence>
<feature type="region of interest" description="Disordered" evidence="5">
    <location>
        <begin position="1"/>
        <end position="23"/>
    </location>
</feature>
<dbReference type="SMART" id="SM00574">
    <property type="entry name" value="POX"/>
    <property type="match status" value="1"/>
</dbReference>
<keyword evidence="1 7" id="KW-0238">DNA-binding</keyword>